<dbReference type="EMBL" id="OV651824">
    <property type="protein sequence ID" value="CAH1102122.1"/>
    <property type="molecule type" value="Genomic_DNA"/>
</dbReference>
<evidence type="ECO:0000313" key="3">
    <source>
        <dbReference type="Proteomes" id="UP001153636"/>
    </source>
</evidence>
<keyword evidence="3" id="KW-1185">Reference proteome</keyword>
<keyword evidence="1" id="KW-1133">Transmembrane helix</keyword>
<proteinExistence type="predicted"/>
<accession>A0A9P0CP20</accession>
<dbReference type="PROSITE" id="PS51257">
    <property type="entry name" value="PROKAR_LIPOPROTEIN"/>
    <property type="match status" value="1"/>
</dbReference>
<organism evidence="2 3">
    <name type="scientific">Psylliodes chrysocephalus</name>
    <dbReference type="NCBI Taxonomy" id="3402493"/>
    <lineage>
        <taxon>Eukaryota</taxon>
        <taxon>Metazoa</taxon>
        <taxon>Ecdysozoa</taxon>
        <taxon>Arthropoda</taxon>
        <taxon>Hexapoda</taxon>
        <taxon>Insecta</taxon>
        <taxon>Pterygota</taxon>
        <taxon>Neoptera</taxon>
        <taxon>Endopterygota</taxon>
        <taxon>Coleoptera</taxon>
        <taxon>Polyphaga</taxon>
        <taxon>Cucujiformia</taxon>
        <taxon>Chrysomeloidea</taxon>
        <taxon>Chrysomelidae</taxon>
        <taxon>Galerucinae</taxon>
        <taxon>Alticini</taxon>
        <taxon>Psylliodes</taxon>
    </lineage>
</organism>
<name>A0A9P0CP20_9CUCU</name>
<feature type="transmembrane region" description="Helical" evidence="1">
    <location>
        <begin position="7"/>
        <end position="26"/>
    </location>
</feature>
<reference evidence="2" key="1">
    <citation type="submission" date="2022-01" db="EMBL/GenBank/DDBJ databases">
        <authorList>
            <person name="King R."/>
        </authorList>
    </citation>
    <scope>NUCLEOTIDE SEQUENCE</scope>
</reference>
<protein>
    <submittedName>
        <fullName evidence="2">Uncharacterized protein</fullName>
    </submittedName>
</protein>
<sequence length="106" mass="12818">MMIIIKSNLITVLFFSCHYMVFYILLNTWPLTCMAGDIPLHYKQINLFKIIKHNNTLKSNRTLNFQNYEKFVLIIIIFIFQYIKQEHIGIVRTKHIRNLKIKIIFK</sequence>
<evidence type="ECO:0000313" key="2">
    <source>
        <dbReference type="EMBL" id="CAH1102122.1"/>
    </source>
</evidence>
<evidence type="ECO:0000256" key="1">
    <source>
        <dbReference type="SAM" id="Phobius"/>
    </source>
</evidence>
<keyword evidence="1" id="KW-0472">Membrane</keyword>
<keyword evidence="1" id="KW-0812">Transmembrane</keyword>
<feature type="transmembrane region" description="Helical" evidence="1">
    <location>
        <begin position="65"/>
        <end position="83"/>
    </location>
</feature>
<gene>
    <name evidence="2" type="ORF">PSYICH_LOCUS3201</name>
</gene>
<dbReference type="AlphaFoldDB" id="A0A9P0CP20"/>
<dbReference type="Proteomes" id="UP001153636">
    <property type="component" value="Chromosome 12"/>
</dbReference>